<feature type="coiled-coil region" evidence="2">
    <location>
        <begin position="648"/>
        <end position="675"/>
    </location>
</feature>
<dbReference type="NCBIfam" id="TIGR01760">
    <property type="entry name" value="tape_meas_TP901"/>
    <property type="match status" value="1"/>
</dbReference>
<sequence length="1318" mass="137965">MSDKLGQMADAGQRVTDQWENAGAAASGAFEDVQGSVVAAASSVDGVAASFESYSAAANDAAGTTDYWTEAVGEYDKSALEAIYSTEELVEMGYKSAEALREEQSVMELCELASSDLSKAIEQSSDAHNELAVAMDAAGKAAEELADSDKVSEQTKEALKDATENAERAFEELEAAQRAAQAAMEEYNSVAESGTASIGELEAAALNAGAAADALADANTKASEATEELSKVTETATEESEQAEKSGVDAANGIASALAAAGITATVKEAAEAVYDLANAFSEAESTVVLATGATGEALDGLTESMMNAYAVSKTGSLEDTAAAVGEINTRLGYTGEALEETTELFLDFADVTGGNAASSVRSVTQLMSQWNVDASQMENILSKLTYAGQASGISVDSLSSQLISNKAILDQLGFSLDEATAMFMNFELAGTQTSTVMTGFRSALSSGAISSLNELYDVLDLAEQGLLSTEEAADIFGSRAGVAIVNAAQTGVFNIDELVSSLESADGTLKTTADAAQTLDEKWEQASNNISAAFTNAVEPTLNSISSGLAGVANSMGTFLNEHPVVTKAITALGVGLGVVAVAIAGVSAASLTAIPAVAALGTAISAAIWPITAVAAAVTAVTAAVLIFKSKYDDMYDKVRSVTPVVAEQNEELEKLEAEYERACETYGETSEEASRLKYQMDDLSASISENSQTWNEWCAAIDADIEASQNLRSEIAEANAALDDSELSNLALITKLQDLASQTDTTGVSQTAMEAILSELNSTVDGLNVSYEDLTANTEASIKTIREAAEAQAEQNRQQQQIEDYIALLEQQAILEADLADATDQTTAAQTAANTASRELQKSWKNSNGDLSGWKMFWSFLSDEQAANDAAQDTLKEATTRQEELEAELANVNDSIAEIEDSWAGVGDAAEEAEEHTVTYEEACAQALELVQEDLENLILAYDEAYEAALSSFEGQFGLFDEAKADMDATVEAAQTALDSQLAYWDSYLSNIETLKDTSAENLGITQENYEALMSYVQDGSEEAAGLAQSMVDAINNGNEEAVAELANTIGEVQAKQEEAAAVTAEWQTNFNASMEQILADMEEYVSELGFEDEAAQAASDTMSSYASNIAAGKNEAVSQAQAVANAVTSALQSANATIKVTVSSSGTSTKVQGNAKGTTNSADVFIAGEQGHELVVPAHAAGTLNGEDFYMAGENGPELIVGEPGSTVFPTSETDRLIAALNDDEDARGTVLNNYSSTVHVTETVGGIEKAGNAAEQVKRVLLEIAGSGAIEIGGNAGADKETVLAILYEYLKPVLMSIIQNEIYEEGDLAYEY</sequence>
<feature type="transmembrane region" description="Helical" evidence="3">
    <location>
        <begin position="570"/>
        <end position="596"/>
    </location>
</feature>
<organism evidence="5">
    <name type="scientific">Dulem virus 37</name>
    <dbReference type="NCBI Taxonomy" id="3145755"/>
    <lineage>
        <taxon>Viruses</taxon>
        <taxon>Duplodnaviria</taxon>
        <taxon>Heunggongvirae</taxon>
        <taxon>Uroviricota</taxon>
        <taxon>Caudoviricetes</taxon>
    </lineage>
</organism>
<keyword evidence="3" id="KW-0812">Transmembrane</keyword>
<accession>A0AAU8AZ13</accession>
<evidence type="ECO:0000259" key="4">
    <source>
        <dbReference type="Pfam" id="PF10145"/>
    </source>
</evidence>
<keyword evidence="3" id="KW-0472">Membrane</keyword>
<evidence type="ECO:0000256" key="1">
    <source>
        <dbReference type="ARBA" id="ARBA00022465"/>
    </source>
</evidence>
<keyword evidence="3" id="KW-1133">Transmembrane helix</keyword>
<keyword evidence="1" id="KW-1188">Viral release from host cell</keyword>
<keyword evidence="1" id="KW-1245">Viral tail assembly</keyword>
<keyword evidence="2" id="KW-0175">Coiled coil</keyword>
<evidence type="ECO:0000256" key="2">
    <source>
        <dbReference type="SAM" id="Coils"/>
    </source>
</evidence>
<feature type="coiled-coil region" evidence="2">
    <location>
        <begin position="760"/>
        <end position="811"/>
    </location>
</feature>
<evidence type="ECO:0000256" key="3">
    <source>
        <dbReference type="SAM" id="Phobius"/>
    </source>
</evidence>
<dbReference type="EMBL" id="PP511443">
    <property type="protein sequence ID" value="XCD04294.1"/>
    <property type="molecule type" value="Genomic_DNA"/>
</dbReference>
<feature type="transmembrane region" description="Helical" evidence="3">
    <location>
        <begin position="608"/>
        <end position="630"/>
    </location>
</feature>
<name>A0AAU8AZ13_9CAUD</name>
<feature type="coiled-coil region" evidence="2">
    <location>
        <begin position="864"/>
        <end position="905"/>
    </location>
</feature>
<dbReference type="InterPro" id="IPR010090">
    <property type="entry name" value="Phage_tape_meas"/>
</dbReference>
<protein>
    <submittedName>
        <fullName evidence="5">Minor tail protein</fullName>
    </submittedName>
</protein>
<reference evidence="5" key="1">
    <citation type="submission" date="2024-03" db="EMBL/GenBank/DDBJ databases">
        <title>Diverse circular DNA viruses in blood, oral, and fecal samples of captive lemurs.</title>
        <authorList>
            <person name="Paietta E.N."/>
            <person name="Kraberger S."/>
            <person name="Lund M.C."/>
            <person name="Custer J.M."/>
            <person name="Vargas K.M."/>
            <person name="Ehmke E.E."/>
            <person name="Yoder A.D."/>
            <person name="Varsani A."/>
        </authorList>
    </citation>
    <scope>NUCLEOTIDE SEQUENCE</scope>
    <source>
        <strain evidence="5">Duke_22FF_208</strain>
    </source>
</reference>
<feature type="domain" description="Phage tail tape measure protein" evidence="4">
    <location>
        <begin position="317"/>
        <end position="482"/>
    </location>
</feature>
<proteinExistence type="predicted"/>
<dbReference type="GO" id="GO:0098003">
    <property type="term" value="P:viral tail assembly"/>
    <property type="evidence" value="ECO:0007669"/>
    <property type="project" value="UniProtKB-KW"/>
</dbReference>
<feature type="coiled-coil region" evidence="2">
    <location>
        <begin position="152"/>
        <end position="242"/>
    </location>
</feature>
<evidence type="ECO:0000313" key="5">
    <source>
        <dbReference type="EMBL" id="XCD04294.1"/>
    </source>
</evidence>
<dbReference type="Pfam" id="PF10145">
    <property type="entry name" value="PhageMin_Tail"/>
    <property type="match status" value="1"/>
</dbReference>